<keyword evidence="3" id="KW-1185">Reference proteome</keyword>
<evidence type="ECO:0000313" key="3">
    <source>
        <dbReference type="Proteomes" id="UP001157961"/>
    </source>
</evidence>
<name>A0ABY1P3L7_9RHOB</name>
<reference evidence="2 3" key="1">
    <citation type="submission" date="2017-05" db="EMBL/GenBank/DDBJ databases">
        <authorList>
            <person name="Varghese N."/>
            <person name="Submissions S."/>
        </authorList>
    </citation>
    <scope>NUCLEOTIDE SEQUENCE [LARGE SCALE GENOMIC DNA]</scope>
    <source>
        <strain evidence="2 3">DSM 29734</strain>
    </source>
</reference>
<dbReference type="EMBL" id="FXTY01000005">
    <property type="protein sequence ID" value="SMP25483.1"/>
    <property type="molecule type" value="Genomic_DNA"/>
</dbReference>
<dbReference type="RefSeq" id="WP_283426527.1">
    <property type="nucleotide sequence ID" value="NZ_FXTY01000005.1"/>
</dbReference>
<feature type="region of interest" description="Disordered" evidence="1">
    <location>
        <begin position="34"/>
        <end position="63"/>
    </location>
</feature>
<organism evidence="2 3">
    <name type="scientific">Shimia sagamensis</name>
    <dbReference type="NCBI Taxonomy" id="1566352"/>
    <lineage>
        <taxon>Bacteria</taxon>
        <taxon>Pseudomonadati</taxon>
        <taxon>Pseudomonadota</taxon>
        <taxon>Alphaproteobacteria</taxon>
        <taxon>Rhodobacterales</taxon>
        <taxon>Roseobacteraceae</taxon>
    </lineage>
</organism>
<feature type="compositionally biased region" description="Basic and acidic residues" evidence="1">
    <location>
        <begin position="34"/>
        <end position="44"/>
    </location>
</feature>
<dbReference type="Proteomes" id="UP001157961">
    <property type="component" value="Unassembled WGS sequence"/>
</dbReference>
<gene>
    <name evidence="2" type="ORF">SAMN06265373_105105</name>
</gene>
<protein>
    <submittedName>
        <fullName evidence="2">Uncharacterized protein</fullName>
    </submittedName>
</protein>
<sequence>MLGILSNSFQVATRQERWGGEDTAAPTDRKLQAHWREDRRERFAPKSVSDQAAESARPKLFGW</sequence>
<evidence type="ECO:0000313" key="2">
    <source>
        <dbReference type="EMBL" id="SMP25483.1"/>
    </source>
</evidence>
<accession>A0ABY1P3L7</accession>
<proteinExistence type="predicted"/>
<evidence type="ECO:0000256" key="1">
    <source>
        <dbReference type="SAM" id="MobiDB-lite"/>
    </source>
</evidence>
<comment type="caution">
    <text evidence="2">The sequence shown here is derived from an EMBL/GenBank/DDBJ whole genome shotgun (WGS) entry which is preliminary data.</text>
</comment>